<dbReference type="InterPro" id="IPR036426">
    <property type="entry name" value="Bulb-type_lectin_dom_sf"/>
</dbReference>
<evidence type="ECO:0000313" key="3">
    <source>
        <dbReference type="EMBL" id="OQV19972.1"/>
    </source>
</evidence>
<feature type="domain" description="Bulb-type lectin" evidence="2">
    <location>
        <begin position="85"/>
        <end position="201"/>
    </location>
</feature>
<dbReference type="EMBL" id="MTYJ01000034">
    <property type="protein sequence ID" value="OQV19972.1"/>
    <property type="molecule type" value="Genomic_DNA"/>
</dbReference>
<proteinExistence type="predicted"/>
<evidence type="ECO:0000256" key="1">
    <source>
        <dbReference type="SAM" id="MobiDB-lite"/>
    </source>
</evidence>
<dbReference type="PROSITE" id="PS50927">
    <property type="entry name" value="BULB_LECTIN"/>
    <property type="match status" value="2"/>
</dbReference>
<evidence type="ECO:0000259" key="2">
    <source>
        <dbReference type="PROSITE" id="PS50927"/>
    </source>
</evidence>
<dbReference type="AlphaFoldDB" id="A0A1W0WXX8"/>
<gene>
    <name evidence="3" type="ORF">BV898_05977</name>
</gene>
<comment type="caution">
    <text evidence="3">The sequence shown here is derived from an EMBL/GenBank/DDBJ whole genome shotgun (WGS) entry which is preliminary data.</text>
</comment>
<feature type="region of interest" description="Disordered" evidence="1">
    <location>
        <begin position="374"/>
        <end position="397"/>
    </location>
</feature>
<dbReference type="SUPFAM" id="SSF51110">
    <property type="entry name" value="alpha-D-mannose-specific plant lectins"/>
    <property type="match status" value="2"/>
</dbReference>
<feature type="region of interest" description="Disordered" evidence="1">
    <location>
        <begin position="33"/>
        <end position="57"/>
    </location>
</feature>
<feature type="compositionally biased region" description="Polar residues" evidence="1">
    <location>
        <begin position="377"/>
        <end position="397"/>
    </location>
</feature>
<sequence>MHYLAVLGIILELGHRNVAQILQTADVDVNNRSVKTTSSVPPQWAATKTHTGESGNTKILPVSDTTRRRLPTFFTTRKKTTVPRRHGIHPGESLWKGQSIWSENGHFELTLQLNGDIVIVRKCDDKVIWWTNTKVQLQTAAASMRLHHNGSAALYGDGGEVVWHFPTDWVQFAGSVVRLDNATGSLCLFKNRTCVWLSGGAGPCKPKKDKEIRKTIVLEPGSSLARNVALWSDNGKCHLTSNDCGDIVLTRLCDGAKMWSLGKEKNNSFWICDAEYDDIEVQELILDQDGTLKAQARCFGWLLGINMTVTRILGKSLTSKAKLLLGNDCRLCLFENGRCYWLSGTFHNFCITSARNTTSQPSFTQAADFDADDLNSMPETNSGANSAQLSSTPHLSVTETSRAEFRRYELRPNESLWQGQSIWSRDGQIQLTLQLDGNLVIRRKCDDTIVWAMNRKKHMQPAASMRLHHNGSIALYSTEDGLAVGKLPTDWEEFEGSVLRLDDATGSLCLFKNGTCVWLSGGAGLCRVKAEENIERGIVLLTSGSTLGKNTSFWSVNKECMLTWNDQDDLRLFRSCDGAEIWSFDIRMEWVSVNVLGEQLESLSICHWSEEEEQDLILQHDGSLIIRATCAKKTKNTHRIVTGIIGKARTSAAKLMLGNDCRLCLFEDGGCYWSSSSYHNYCFASPRQTTSYSITGIRIRKSATNFRKANSTKSSRGWTMVQNA</sequence>
<evidence type="ECO:0000313" key="4">
    <source>
        <dbReference type="Proteomes" id="UP000192578"/>
    </source>
</evidence>
<accession>A0A1W0WXX8</accession>
<dbReference type="Gene3D" id="2.90.10.10">
    <property type="entry name" value="Bulb-type lectin domain"/>
    <property type="match status" value="2"/>
</dbReference>
<dbReference type="InterPro" id="IPR001480">
    <property type="entry name" value="Bulb-type_lectin_dom"/>
</dbReference>
<protein>
    <recommendedName>
        <fullName evidence="2">Bulb-type lectin domain-containing protein</fullName>
    </recommendedName>
</protein>
<keyword evidence="4" id="KW-1185">Reference proteome</keyword>
<feature type="domain" description="Bulb-type lectin" evidence="2">
    <location>
        <begin position="407"/>
        <end position="523"/>
    </location>
</feature>
<dbReference type="Proteomes" id="UP000192578">
    <property type="component" value="Unassembled WGS sequence"/>
</dbReference>
<organism evidence="3 4">
    <name type="scientific">Hypsibius exemplaris</name>
    <name type="common">Freshwater tardigrade</name>
    <dbReference type="NCBI Taxonomy" id="2072580"/>
    <lineage>
        <taxon>Eukaryota</taxon>
        <taxon>Metazoa</taxon>
        <taxon>Ecdysozoa</taxon>
        <taxon>Tardigrada</taxon>
        <taxon>Eutardigrada</taxon>
        <taxon>Parachela</taxon>
        <taxon>Hypsibioidea</taxon>
        <taxon>Hypsibiidae</taxon>
        <taxon>Hypsibius</taxon>
    </lineage>
</organism>
<reference evidence="4" key="1">
    <citation type="submission" date="2017-01" db="EMBL/GenBank/DDBJ databases">
        <title>Comparative genomics of anhydrobiosis in the tardigrade Hypsibius dujardini.</title>
        <authorList>
            <person name="Yoshida Y."/>
            <person name="Koutsovoulos G."/>
            <person name="Laetsch D."/>
            <person name="Stevens L."/>
            <person name="Kumar S."/>
            <person name="Horikawa D."/>
            <person name="Ishino K."/>
            <person name="Komine S."/>
            <person name="Tomita M."/>
            <person name="Blaxter M."/>
            <person name="Arakawa K."/>
        </authorList>
    </citation>
    <scope>NUCLEOTIDE SEQUENCE [LARGE SCALE GENOMIC DNA]</scope>
    <source>
        <strain evidence="4">Z151</strain>
    </source>
</reference>
<dbReference type="Gene3D" id="2.90.10.30">
    <property type="match status" value="2"/>
</dbReference>
<name>A0A1W0WXX8_HYPEX</name>